<evidence type="ECO:0000256" key="1">
    <source>
        <dbReference type="SAM" id="Phobius"/>
    </source>
</evidence>
<protein>
    <recommendedName>
        <fullName evidence="4">SPOR domain-containing protein</fullName>
    </recommendedName>
</protein>
<keyword evidence="3" id="KW-1185">Reference proteome</keyword>
<keyword evidence="1" id="KW-1133">Transmembrane helix</keyword>
<dbReference type="PATRIC" id="fig|1121326.3.peg.846"/>
<feature type="transmembrane region" description="Helical" evidence="1">
    <location>
        <begin position="16"/>
        <end position="40"/>
    </location>
</feature>
<dbReference type="STRING" id="1121326.CLMAG_08890"/>
<organism evidence="2 3">
    <name type="scientific">Clostridium magnum DSM 2767</name>
    <dbReference type="NCBI Taxonomy" id="1121326"/>
    <lineage>
        <taxon>Bacteria</taxon>
        <taxon>Bacillati</taxon>
        <taxon>Bacillota</taxon>
        <taxon>Clostridia</taxon>
        <taxon>Eubacteriales</taxon>
        <taxon>Clostridiaceae</taxon>
        <taxon>Clostridium</taxon>
    </lineage>
</organism>
<name>A0A161XGT5_9CLOT</name>
<dbReference type="EMBL" id="LWAE01000001">
    <property type="protein sequence ID" value="KZL93836.1"/>
    <property type="molecule type" value="Genomic_DNA"/>
</dbReference>
<dbReference type="Proteomes" id="UP000076603">
    <property type="component" value="Unassembled WGS sequence"/>
</dbReference>
<evidence type="ECO:0008006" key="4">
    <source>
        <dbReference type="Google" id="ProtNLM"/>
    </source>
</evidence>
<sequence length="240" mass="27160">MKYTRYDLKRKNGNKVFIFIMLLIFVLAFVFGTVIFKVIMRNSGGVSTGNTDISNISETKNSTKATDGTTSNSKIIKFVAVQGGIYKNKENVEAERSILNQYGTPFNIIEDNKTRVFLGIYVESQGEQVMKSLIEQKIDNSKMLFTINTSDLCDAEIAEIINANIQILNKLGEKNVKAVQTDDLKKWCTSLNKVNSNSKNISVLNEIKDHVNKMPKEITKDKAAENYEYIYVILKKMNSK</sequence>
<keyword evidence="1" id="KW-0812">Transmembrane</keyword>
<dbReference type="AlphaFoldDB" id="A0A161XGT5"/>
<evidence type="ECO:0000313" key="3">
    <source>
        <dbReference type="Proteomes" id="UP000076603"/>
    </source>
</evidence>
<evidence type="ECO:0000313" key="2">
    <source>
        <dbReference type="EMBL" id="KZL93836.1"/>
    </source>
</evidence>
<reference evidence="2 3" key="1">
    <citation type="submission" date="2016-04" db="EMBL/GenBank/DDBJ databases">
        <title>Genome sequence of Clostridium magnum DSM 2767.</title>
        <authorList>
            <person name="Poehlein A."/>
            <person name="Uhlig R."/>
            <person name="Fischer R."/>
            <person name="Bahl H."/>
            <person name="Daniel R."/>
        </authorList>
    </citation>
    <scope>NUCLEOTIDE SEQUENCE [LARGE SCALE GENOMIC DNA]</scope>
    <source>
        <strain evidence="2 3">DSM 2767</strain>
    </source>
</reference>
<gene>
    <name evidence="2" type="ORF">CLMAG_08890</name>
</gene>
<dbReference type="OrthoDB" id="1936130at2"/>
<accession>A0A161XGT5</accession>
<keyword evidence="1" id="KW-0472">Membrane</keyword>
<comment type="caution">
    <text evidence="2">The sequence shown here is derived from an EMBL/GenBank/DDBJ whole genome shotgun (WGS) entry which is preliminary data.</text>
</comment>
<proteinExistence type="predicted"/>
<dbReference type="RefSeq" id="WP_066618353.1">
    <property type="nucleotide sequence ID" value="NZ_FQXL01000012.1"/>
</dbReference>